<evidence type="ECO:0000313" key="2">
    <source>
        <dbReference type="EMBL" id="ATB44273.1"/>
    </source>
</evidence>
<proteinExistence type="predicted"/>
<dbReference type="GO" id="GO:0005524">
    <property type="term" value="F:ATP binding"/>
    <property type="evidence" value="ECO:0007669"/>
    <property type="project" value="InterPro"/>
</dbReference>
<dbReference type="Gene3D" id="3.40.50.300">
    <property type="entry name" value="P-loop containing nucleotide triphosphate hydrolases"/>
    <property type="match status" value="1"/>
</dbReference>
<feature type="domain" description="ATPase AAA-type core" evidence="1">
    <location>
        <begin position="8"/>
        <end position="81"/>
    </location>
</feature>
<dbReference type="InterPro" id="IPR003959">
    <property type="entry name" value="ATPase_AAA_core"/>
</dbReference>
<evidence type="ECO:0000259" key="1">
    <source>
        <dbReference type="Pfam" id="PF13304"/>
    </source>
</evidence>
<reference evidence="2 3" key="1">
    <citation type="submission" date="2017-06" db="EMBL/GenBank/DDBJ databases">
        <title>Sequencing and comparative analysis of myxobacterial genomes.</title>
        <authorList>
            <person name="Rupp O."/>
            <person name="Goesmann A."/>
            <person name="Sogaard-Andersen L."/>
        </authorList>
    </citation>
    <scope>NUCLEOTIDE SEQUENCE [LARGE SCALE GENOMIC DNA]</scope>
    <source>
        <strain evidence="2 3">DSM 52655</strain>
    </source>
</reference>
<dbReference type="GO" id="GO:0016887">
    <property type="term" value="F:ATP hydrolysis activity"/>
    <property type="evidence" value="ECO:0007669"/>
    <property type="project" value="InterPro"/>
</dbReference>
<organism evidence="2 3">
    <name type="scientific">Cystobacter fuscus</name>
    <dbReference type="NCBI Taxonomy" id="43"/>
    <lineage>
        <taxon>Bacteria</taxon>
        <taxon>Pseudomonadati</taxon>
        <taxon>Myxococcota</taxon>
        <taxon>Myxococcia</taxon>
        <taxon>Myxococcales</taxon>
        <taxon>Cystobacterineae</taxon>
        <taxon>Archangiaceae</taxon>
        <taxon>Cystobacter</taxon>
    </lineage>
</organism>
<gene>
    <name evidence="2" type="ORF">CYFUS_009760</name>
</gene>
<dbReference type="Proteomes" id="UP000217257">
    <property type="component" value="Chromosome"/>
</dbReference>
<name>A0A250JKU3_9BACT</name>
<dbReference type="EMBL" id="CP022098">
    <property type="protein sequence ID" value="ATB44273.1"/>
    <property type="molecule type" value="Genomic_DNA"/>
</dbReference>
<evidence type="ECO:0000313" key="3">
    <source>
        <dbReference type="Proteomes" id="UP000217257"/>
    </source>
</evidence>
<dbReference type="InterPro" id="IPR027417">
    <property type="entry name" value="P-loop_NTPase"/>
</dbReference>
<dbReference type="Pfam" id="PF13304">
    <property type="entry name" value="AAA_21"/>
    <property type="match status" value="1"/>
</dbReference>
<dbReference type="AlphaFoldDB" id="A0A250JKU3"/>
<dbReference type="KEGG" id="cfus:CYFUS_009760"/>
<sequence>MHLGGLRFYFQHRGGWRVSEKMLSYGQKRMLAFMHYVASAKSTIIADELVNGLHHEWIRACFELLGERQVFLTSQNPLLLDYLSFESPVDVRSTFILCSRDRNSEQMVWENMSQEAAEDFFDSYKVGFQQVGELLQAKGLW</sequence>
<dbReference type="SUPFAM" id="SSF52540">
    <property type="entry name" value="P-loop containing nucleoside triphosphate hydrolases"/>
    <property type="match status" value="1"/>
</dbReference>
<protein>
    <recommendedName>
        <fullName evidence="1">ATPase AAA-type core domain-containing protein</fullName>
    </recommendedName>
</protein>
<accession>A0A250JKU3</accession>